<protein>
    <recommendedName>
        <fullName evidence="1">Heterokaryon incompatibility domain-containing protein</fullName>
    </recommendedName>
</protein>
<feature type="domain" description="Heterokaryon incompatibility" evidence="1">
    <location>
        <begin position="61"/>
        <end position="211"/>
    </location>
</feature>
<dbReference type="HOGENOM" id="CLU_349503_0_0_1"/>
<dbReference type="PANTHER" id="PTHR24148:SF73">
    <property type="entry name" value="HET DOMAIN PROTEIN (AFU_ORTHOLOGUE AFUA_8G01020)"/>
    <property type="match status" value="1"/>
</dbReference>
<reference evidence="2 3" key="1">
    <citation type="submission" date="2015-01" db="EMBL/GenBank/DDBJ databases">
        <title>The Genome Sequence of Exophiala spinifera CBS89968.</title>
        <authorList>
            <consortium name="The Broad Institute Genomics Platform"/>
            <person name="Cuomo C."/>
            <person name="de Hoog S."/>
            <person name="Gorbushina A."/>
            <person name="Stielow B."/>
            <person name="Teixiera M."/>
            <person name="Abouelleil A."/>
            <person name="Chapman S.B."/>
            <person name="Priest M."/>
            <person name="Young S.K."/>
            <person name="Wortman J."/>
            <person name="Nusbaum C."/>
            <person name="Birren B."/>
        </authorList>
    </citation>
    <scope>NUCLEOTIDE SEQUENCE [LARGE SCALE GENOMIC DNA]</scope>
    <source>
        <strain evidence="2 3">CBS 89968</strain>
    </source>
</reference>
<proteinExistence type="predicted"/>
<keyword evidence="3" id="KW-1185">Reference proteome</keyword>
<dbReference type="SUPFAM" id="SSF54506">
    <property type="entry name" value="Diaminopimelate epimerase-like"/>
    <property type="match status" value="1"/>
</dbReference>
<dbReference type="Gene3D" id="3.10.310.10">
    <property type="entry name" value="Diaminopimelate Epimerase, Chain A, domain 1"/>
    <property type="match status" value="2"/>
</dbReference>
<dbReference type="Pfam" id="PF02567">
    <property type="entry name" value="PhzC-PhzF"/>
    <property type="match status" value="1"/>
</dbReference>
<dbReference type="PANTHER" id="PTHR24148">
    <property type="entry name" value="ANKYRIN REPEAT DOMAIN-CONTAINING PROTEIN 39 HOMOLOG-RELATED"/>
    <property type="match status" value="1"/>
</dbReference>
<evidence type="ECO:0000313" key="2">
    <source>
        <dbReference type="EMBL" id="KIW19783.1"/>
    </source>
</evidence>
<gene>
    <name evidence="2" type="ORF">PV08_00358</name>
</gene>
<organism evidence="2 3">
    <name type="scientific">Exophiala spinifera</name>
    <dbReference type="NCBI Taxonomy" id="91928"/>
    <lineage>
        <taxon>Eukaryota</taxon>
        <taxon>Fungi</taxon>
        <taxon>Dikarya</taxon>
        <taxon>Ascomycota</taxon>
        <taxon>Pezizomycotina</taxon>
        <taxon>Eurotiomycetes</taxon>
        <taxon>Chaetothyriomycetidae</taxon>
        <taxon>Chaetothyriales</taxon>
        <taxon>Herpotrichiellaceae</taxon>
        <taxon>Exophiala</taxon>
    </lineage>
</organism>
<dbReference type="OrthoDB" id="75169at2759"/>
<dbReference type="EMBL" id="KN847492">
    <property type="protein sequence ID" value="KIW19783.1"/>
    <property type="molecule type" value="Genomic_DNA"/>
</dbReference>
<dbReference type="InterPro" id="IPR052895">
    <property type="entry name" value="HetReg/Transcr_Mod"/>
</dbReference>
<evidence type="ECO:0000313" key="3">
    <source>
        <dbReference type="Proteomes" id="UP000053328"/>
    </source>
</evidence>
<dbReference type="GO" id="GO:0003824">
    <property type="term" value="F:catalytic activity"/>
    <property type="evidence" value="ECO:0007669"/>
    <property type="project" value="InterPro"/>
</dbReference>
<dbReference type="Proteomes" id="UP000053328">
    <property type="component" value="Unassembled WGS sequence"/>
</dbReference>
<dbReference type="STRING" id="91928.A0A0D2BLF4"/>
<name>A0A0D2BLF4_9EURO</name>
<dbReference type="GeneID" id="27327441"/>
<dbReference type="AlphaFoldDB" id="A0A0D2BLF4"/>
<dbReference type="InterPro" id="IPR010730">
    <property type="entry name" value="HET"/>
</dbReference>
<accession>A0A0D2BLF4</accession>
<sequence length="806" mass="90975">MASLETNPDAANVESDVDYWFEYQFLDTSQQSIRLFKILPDLSEDGRIQCYMWHATTDSRYQCASYRWRPADQSQQRKLIEVNGGLFAVLPNLWAFLNSFRLNLSDSRQTHPLWIDAISIDQTCTREKNHQVNQMGEIFKQATEVIIWLGEGTESQRTALQMLESICLSRSTYPVLNGTRRQDAVWKPSIVEALVALFDNEYWERIWIVQEIALAQERSVMVGTVRMEWSTWYDFYSLAARSAVAEEIFHFDRLLQERFEQSCAKAVLDDYALLLGSRFPLADLLSKFGMFNCSDLRDRVFALRNICSEGEFLKVNYDMEIEALFCEVVTLSLEQSILGGRILANALEISYSRLRSGSITLRLPEFTIKPVVIEGQLTRHYVTTIMCQTCKKRLRVPEINAINVIQTGTWWNGRGHHKRLLYLVCLDRLEMPDHIVFRADEVSNEHNLNRKKAKTEFYDRASGPMVFSPEKFQGNPLAIVSVRGNALSQSRKSLIAKEFKYSETVFLHDAPGPGLPRLCEIFTETGEEIPFAGHPIIGVAHYIFSFLERMSYGGPEDRDTQRQTAVLQTKAGKIPIFYNPYRQVAACAVPFNVHEHSRQVSMNTIIATQPQIQIVPTIDKVKNKSFPVVSIVKGMTFALVDLTDCPEVFTALAPAKSPDVELDSEWSPSLVGCFYYKVLAKSEKEGEPTIHNIQARMMSHGIEDPGTGSACCALGCYLALHSSDGAVKADASEPETELSKKTEDLKLAAKTERKVFGIQQGVEMGRVCTIAVEVDVKTDEQGKSSIANVILSGRGNIHLKGEILGT</sequence>
<dbReference type="VEuPathDB" id="FungiDB:PV08_00358"/>
<dbReference type="RefSeq" id="XP_016239999.1">
    <property type="nucleotide sequence ID" value="XM_016374723.1"/>
</dbReference>
<dbReference type="Pfam" id="PF06985">
    <property type="entry name" value="HET"/>
    <property type="match status" value="1"/>
</dbReference>
<evidence type="ECO:0000259" key="1">
    <source>
        <dbReference type="Pfam" id="PF06985"/>
    </source>
</evidence>
<dbReference type="InterPro" id="IPR003719">
    <property type="entry name" value="Phenazine_PhzF-like"/>
</dbReference>